<keyword evidence="5" id="KW-0472">Membrane</keyword>
<comment type="caution">
    <text evidence="6">The sequence shown here is derived from an EMBL/GenBank/DDBJ whole genome shotgun (WGS) entry which is preliminary data.</text>
</comment>
<gene>
    <name evidence="6" type="ORF">KC19_2G078100</name>
</gene>
<evidence type="ECO:0000313" key="7">
    <source>
        <dbReference type="Proteomes" id="UP000822688"/>
    </source>
</evidence>
<keyword evidence="4" id="KW-0560">Oxidoreductase</keyword>
<protein>
    <recommendedName>
        <fullName evidence="8">Cytochrome P450</fullName>
    </recommendedName>
</protein>
<keyword evidence="5" id="KW-0812">Transmembrane</keyword>
<proteinExistence type="inferred from homology"/>
<keyword evidence="5" id="KW-1133">Transmembrane helix</keyword>
<evidence type="ECO:0000256" key="5">
    <source>
        <dbReference type="SAM" id="Phobius"/>
    </source>
</evidence>
<sequence>MALGISWLWPWLVATLVILATIHIVLQSQKIKEKIIASLPVVVGDTILFLREPSDFLLRTFARRGDYFTITTLTGAKMTVVNSPEAIKFILLNSHKSFSDGYTKEFKRLIGEGKFQDPDRHSVYKKGILGIVTGEGLQRLFPLINSLAQKTVESWENQLAVNTSDEAHKFAFKGGMLAAWRNEEMDSMDMEEIRNNLIILREAVTAIPINFPGFYYHKALKAKRALESRIQKELFKRRKFGHETNDFLNVFMSVKEFEVSDRDIICMMSAMVFASASSTSGLIPWVIKYLHDFPEVLQHVQDEQDSIKQRMAEEKSTSFSWFKMKSNMPYTQQVINEVLRIEPLSPLIPRKVKENVEYKDFVFRKGSTVWAAMSSVQLSPDHFPNPRKFDPSRFEVTPKPGTFMVFGTGPHMCPGAELTKMQTLLLIHHLVTNYRWKRCGPEEIVSTPVRRVTGFPICLAKRHDQ</sequence>
<keyword evidence="3 4" id="KW-0349">Heme</keyword>
<dbReference type="GO" id="GO:0020037">
    <property type="term" value="F:heme binding"/>
    <property type="evidence" value="ECO:0007669"/>
    <property type="project" value="InterPro"/>
</dbReference>
<feature type="transmembrane region" description="Helical" evidence="5">
    <location>
        <begin position="6"/>
        <end position="26"/>
    </location>
</feature>
<comment type="similarity">
    <text evidence="4">Belongs to the cytochrome P450 family.</text>
</comment>
<dbReference type="InterPro" id="IPR036396">
    <property type="entry name" value="Cyt_P450_sf"/>
</dbReference>
<dbReference type="Pfam" id="PF00067">
    <property type="entry name" value="p450"/>
    <property type="match status" value="1"/>
</dbReference>
<dbReference type="Proteomes" id="UP000822688">
    <property type="component" value="Chromosome 2"/>
</dbReference>
<dbReference type="InterPro" id="IPR017972">
    <property type="entry name" value="Cyt_P450_CS"/>
</dbReference>
<dbReference type="SUPFAM" id="SSF48264">
    <property type="entry name" value="Cytochrome P450"/>
    <property type="match status" value="1"/>
</dbReference>
<feature type="binding site" description="axial binding residue" evidence="3">
    <location>
        <position position="413"/>
    </location>
    <ligand>
        <name>heme</name>
        <dbReference type="ChEBI" id="CHEBI:30413"/>
    </ligand>
    <ligandPart>
        <name>Fe</name>
        <dbReference type="ChEBI" id="CHEBI:18248"/>
    </ligandPart>
</feature>
<dbReference type="InterPro" id="IPR002401">
    <property type="entry name" value="Cyt_P450_E_grp-I"/>
</dbReference>
<reference evidence="6" key="1">
    <citation type="submission" date="2020-06" db="EMBL/GenBank/DDBJ databases">
        <title>WGS assembly of Ceratodon purpureus strain R40.</title>
        <authorList>
            <person name="Carey S.B."/>
            <person name="Jenkins J."/>
            <person name="Shu S."/>
            <person name="Lovell J.T."/>
            <person name="Sreedasyam A."/>
            <person name="Maumus F."/>
            <person name="Tiley G.P."/>
            <person name="Fernandez-Pozo N."/>
            <person name="Barry K."/>
            <person name="Chen C."/>
            <person name="Wang M."/>
            <person name="Lipzen A."/>
            <person name="Daum C."/>
            <person name="Saski C.A."/>
            <person name="Payton A.C."/>
            <person name="Mcbreen J.C."/>
            <person name="Conrad R.E."/>
            <person name="Kollar L.M."/>
            <person name="Olsson S."/>
            <person name="Huttunen S."/>
            <person name="Landis J.B."/>
            <person name="Wickett N.J."/>
            <person name="Johnson M.G."/>
            <person name="Rensing S.A."/>
            <person name="Grimwood J."/>
            <person name="Schmutz J."/>
            <person name="Mcdaniel S.F."/>
        </authorList>
    </citation>
    <scope>NUCLEOTIDE SEQUENCE</scope>
    <source>
        <strain evidence="6">R40</strain>
    </source>
</reference>
<dbReference type="Gene3D" id="1.10.630.10">
    <property type="entry name" value="Cytochrome P450"/>
    <property type="match status" value="1"/>
</dbReference>
<keyword evidence="1 3" id="KW-0479">Metal-binding</keyword>
<dbReference type="GO" id="GO:0016132">
    <property type="term" value="P:brassinosteroid biosynthetic process"/>
    <property type="evidence" value="ECO:0007669"/>
    <property type="project" value="TreeGrafter"/>
</dbReference>
<dbReference type="PROSITE" id="PS00086">
    <property type="entry name" value="CYTOCHROME_P450"/>
    <property type="match status" value="1"/>
</dbReference>
<dbReference type="GO" id="GO:0004497">
    <property type="term" value="F:monooxygenase activity"/>
    <property type="evidence" value="ECO:0007669"/>
    <property type="project" value="UniProtKB-KW"/>
</dbReference>
<dbReference type="PANTHER" id="PTHR24286:SF356">
    <property type="entry name" value="ENT-KAURENOIC ACID OXIDASE 2"/>
    <property type="match status" value="1"/>
</dbReference>
<dbReference type="EMBL" id="CM026422">
    <property type="protein sequence ID" value="KAG0586276.1"/>
    <property type="molecule type" value="Genomic_DNA"/>
</dbReference>
<evidence type="ECO:0008006" key="8">
    <source>
        <dbReference type="Google" id="ProtNLM"/>
    </source>
</evidence>
<evidence type="ECO:0000256" key="2">
    <source>
        <dbReference type="ARBA" id="ARBA00023004"/>
    </source>
</evidence>
<evidence type="ECO:0000256" key="4">
    <source>
        <dbReference type="RuleBase" id="RU000461"/>
    </source>
</evidence>
<dbReference type="AlphaFoldDB" id="A0A8T0IT71"/>
<dbReference type="EMBL" id="CM026422">
    <property type="protein sequence ID" value="KAG0586275.1"/>
    <property type="molecule type" value="Genomic_DNA"/>
</dbReference>
<evidence type="ECO:0000256" key="1">
    <source>
        <dbReference type="ARBA" id="ARBA00022723"/>
    </source>
</evidence>
<keyword evidence="2 3" id="KW-0408">Iron</keyword>
<accession>A0A8T0IT71</accession>
<comment type="cofactor">
    <cofactor evidence="3">
        <name>heme</name>
        <dbReference type="ChEBI" id="CHEBI:30413"/>
    </cofactor>
</comment>
<dbReference type="GO" id="GO:0005506">
    <property type="term" value="F:iron ion binding"/>
    <property type="evidence" value="ECO:0007669"/>
    <property type="project" value="InterPro"/>
</dbReference>
<dbReference type="PRINTS" id="PR00385">
    <property type="entry name" value="P450"/>
</dbReference>
<organism evidence="6 7">
    <name type="scientific">Ceratodon purpureus</name>
    <name type="common">Fire moss</name>
    <name type="synonym">Dicranum purpureum</name>
    <dbReference type="NCBI Taxonomy" id="3225"/>
    <lineage>
        <taxon>Eukaryota</taxon>
        <taxon>Viridiplantae</taxon>
        <taxon>Streptophyta</taxon>
        <taxon>Embryophyta</taxon>
        <taxon>Bryophyta</taxon>
        <taxon>Bryophytina</taxon>
        <taxon>Bryopsida</taxon>
        <taxon>Dicranidae</taxon>
        <taxon>Pseudoditrichales</taxon>
        <taxon>Ditrichaceae</taxon>
        <taxon>Ceratodon</taxon>
    </lineage>
</organism>
<dbReference type="InterPro" id="IPR001128">
    <property type="entry name" value="Cyt_P450"/>
</dbReference>
<name>A0A8T0IT71_CERPU</name>
<dbReference type="GO" id="GO:0016705">
    <property type="term" value="F:oxidoreductase activity, acting on paired donors, with incorporation or reduction of molecular oxygen"/>
    <property type="evidence" value="ECO:0007669"/>
    <property type="project" value="InterPro"/>
</dbReference>
<dbReference type="GO" id="GO:0016125">
    <property type="term" value="P:sterol metabolic process"/>
    <property type="evidence" value="ECO:0007669"/>
    <property type="project" value="TreeGrafter"/>
</dbReference>
<evidence type="ECO:0000313" key="6">
    <source>
        <dbReference type="EMBL" id="KAG0586275.1"/>
    </source>
</evidence>
<dbReference type="PANTHER" id="PTHR24286">
    <property type="entry name" value="CYTOCHROME P450 26"/>
    <property type="match status" value="1"/>
</dbReference>
<dbReference type="PRINTS" id="PR00463">
    <property type="entry name" value="EP450I"/>
</dbReference>
<dbReference type="GO" id="GO:0010268">
    <property type="term" value="P:brassinosteroid homeostasis"/>
    <property type="evidence" value="ECO:0007669"/>
    <property type="project" value="TreeGrafter"/>
</dbReference>
<keyword evidence="4" id="KW-0503">Monooxygenase</keyword>
<evidence type="ECO:0000256" key="3">
    <source>
        <dbReference type="PIRSR" id="PIRSR602401-1"/>
    </source>
</evidence>
<keyword evidence="7" id="KW-1185">Reference proteome</keyword>